<evidence type="ECO:0008006" key="2">
    <source>
        <dbReference type="Google" id="ProtNLM"/>
    </source>
</evidence>
<comment type="caution">
    <text evidence="1">The sequence shown here is derived from an EMBL/GenBank/DDBJ whole genome shotgun (WGS) entry which is preliminary data.</text>
</comment>
<gene>
    <name evidence="1" type="ORF">SDC9_92794</name>
</gene>
<sequence length="330" mass="35826">MSNTKNLFVDNTQAIKNEFVWSSMAQAKKLAALFYALEGKKIDVAAMKETKAYIKQNTGVFSSFRGNMGLSVATLLSLMPNKEEIFADTLTVYDKLKSARFSNSDYLIMAAFQIAANTAQKDHDAVVARTRAFYDGMKSHHWFCTSQDDYIFCAVLAMSNVDVASGVEKIESYIEKLSGKLGTLLGKNSIQGLAEVLTLGGTADKSDRVFELNETLKTNKLKLNRDLILPVLGILTLLPVSNDTIVRELSETRDYLRLQKGFGKFSVPDYEVLLYAAALFINSHIDELKSDALSATLSTSVAGIIIAAQTAMICAACVASSAAAASSAST</sequence>
<accession>A0A645A060</accession>
<organism evidence="1">
    <name type="scientific">bioreactor metagenome</name>
    <dbReference type="NCBI Taxonomy" id="1076179"/>
    <lineage>
        <taxon>unclassified sequences</taxon>
        <taxon>metagenomes</taxon>
        <taxon>ecological metagenomes</taxon>
    </lineage>
</organism>
<evidence type="ECO:0000313" key="1">
    <source>
        <dbReference type="EMBL" id="MPM46098.1"/>
    </source>
</evidence>
<proteinExistence type="predicted"/>
<dbReference type="EMBL" id="VSSQ01011139">
    <property type="protein sequence ID" value="MPM46098.1"/>
    <property type="molecule type" value="Genomic_DNA"/>
</dbReference>
<dbReference type="AlphaFoldDB" id="A0A645A060"/>
<dbReference type="InterPro" id="IPR025062">
    <property type="entry name" value="DUF4003"/>
</dbReference>
<protein>
    <recommendedName>
        <fullName evidence="2">DUF4003 domain-containing protein</fullName>
    </recommendedName>
</protein>
<name>A0A645A060_9ZZZZ</name>
<dbReference type="Pfam" id="PF13170">
    <property type="entry name" value="DUF4003"/>
    <property type="match status" value="1"/>
</dbReference>
<reference evidence="1" key="1">
    <citation type="submission" date="2019-08" db="EMBL/GenBank/DDBJ databases">
        <authorList>
            <person name="Kucharzyk K."/>
            <person name="Murdoch R.W."/>
            <person name="Higgins S."/>
            <person name="Loffler F."/>
        </authorList>
    </citation>
    <scope>NUCLEOTIDE SEQUENCE</scope>
</reference>